<feature type="domain" description="Reverse transcriptase" evidence="2">
    <location>
        <begin position="139"/>
        <end position="318"/>
    </location>
</feature>
<dbReference type="GO" id="GO:0003964">
    <property type="term" value="F:RNA-directed DNA polymerase activity"/>
    <property type="evidence" value="ECO:0007669"/>
    <property type="project" value="UniProtKB-EC"/>
</dbReference>
<dbReference type="InterPro" id="IPR051320">
    <property type="entry name" value="Viral_Replic_Matur_Polypro"/>
</dbReference>
<evidence type="ECO:0000313" key="3">
    <source>
        <dbReference type="EMBL" id="CAD7424998.1"/>
    </source>
</evidence>
<gene>
    <name evidence="3" type="ORF">TMSB3V08_LOCUS1923</name>
</gene>
<dbReference type="AlphaFoldDB" id="A0A7R9HJS9"/>
<dbReference type="PANTHER" id="PTHR33064:SF37">
    <property type="entry name" value="RIBONUCLEASE H"/>
    <property type="match status" value="1"/>
</dbReference>
<accession>A0A7R9HJS9</accession>
<dbReference type="Pfam" id="PF17919">
    <property type="entry name" value="RT_RNaseH_2"/>
    <property type="match status" value="1"/>
</dbReference>
<dbReference type="Gene3D" id="3.10.10.10">
    <property type="entry name" value="HIV Type 1 Reverse Transcriptase, subunit A, domain 1"/>
    <property type="match status" value="1"/>
</dbReference>
<dbReference type="SUPFAM" id="SSF56672">
    <property type="entry name" value="DNA/RNA polymerases"/>
    <property type="match status" value="1"/>
</dbReference>
<dbReference type="EC" id="2.7.7.49" evidence="1"/>
<dbReference type="EMBL" id="OB792866">
    <property type="protein sequence ID" value="CAD7424998.1"/>
    <property type="molecule type" value="Genomic_DNA"/>
</dbReference>
<dbReference type="PANTHER" id="PTHR33064">
    <property type="entry name" value="POL PROTEIN"/>
    <property type="match status" value="1"/>
</dbReference>
<dbReference type="PROSITE" id="PS50878">
    <property type="entry name" value="RT_POL"/>
    <property type="match status" value="1"/>
</dbReference>
<dbReference type="InterPro" id="IPR041577">
    <property type="entry name" value="RT_RNaseH_2"/>
</dbReference>
<organism evidence="3">
    <name type="scientific">Timema monikensis</name>
    <dbReference type="NCBI Taxonomy" id="170555"/>
    <lineage>
        <taxon>Eukaryota</taxon>
        <taxon>Metazoa</taxon>
        <taxon>Ecdysozoa</taxon>
        <taxon>Arthropoda</taxon>
        <taxon>Hexapoda</taxon>
        <taxon>Insecta</taxon>
        <taxon>Pterygota</taxon>
        <taxon>Neoptera</taxon>
        <taxon>Polyneoptera</taxon>
        <taxon>Phasmatodea</taxon>
        <taxon>Timematodea</taxon>
        <taxon>Timematoidea</taxon>
        <taxon>Timematidae</taxon>
        <taxon>Timema</taxon>
    </lineage>
</organism>
<protein>
    <recommendedName>
        <fullName evidence="1">RNA-directed DNA polymerase</fullName>
        <ecNumber evidence="1">2.7.7.49</ecNumber>
    </recommendedName>
</protein>
<name>A0A7R9HJS9_9NEOP</name>
<evidence type="ECO:0000259" key="2">
    <source>
        <dbReference type="PROSITE" id="PS50878"/>
    </source>
</evidence>
<dbReference type="Gene3D" id="3.30.70.270">
    <property type="match status" value="2"/>
</dbReference>
<reference evidence="3" key="1">
    <citation type="submission" date="2020-11" db="EMBL/GenBank/DDBJ databases">
        <authorList>
            <person name="Tran Van P."/>
        </authorList>
    </citation>
    <scope>NUCLEOTIDE SEQUENCE</scope>
</reference>
<dbReference type="InterPro" id="IPR000477">
    <property type="entry name" value="RT_dom"/>
</dbReference>
<dbReference type="FunFam" id="3.30.70.270:FF:000020">
    <property type="entry name" value="Transposon Tf2-6 polyprotein-like Protein"/>
    <property type="match status" value="1"/>
</dbReference>
<proteinExistence type="predicted"/>
<dbReference type="CDD" id="cd01647">
    <property type="entry name" value="RT_LTR"/>
    <property type="match status" value="1"/>
</dbReference>
<sequence>MGEISTVALLDTGATDNVLSGDFYHKLQDNGKKFVGNLGLKIDSREEEVTFPFSTRFVVPLEIIGHLGERAVSMIGDLTKVESANLMKEFPDVLTSKIGCTDIMTHSIELNNLTPVRSKPYYYAPPKLQILKDHIKFLEEKSKIRRSSSPYASPCFLISKENKEGQLVIDYRKLNRKIRYEATPMPTIEMALQFLAGASVYTIVHLNTAYYQIPLSEETRPLTAFISQVGLYEFNVLPFGLATGAQILTWLLNTIFGDIQHVFLLNYLDDLVVYSKNRQEHVEHVREVLTRLRKARLTVNPEKIRFAVSEIDFWGHRISSKGLSISPERTRAIREFPLPKTGRKLSQFLGMVGFYGRIIPNLSSKAGVLYKLKKTGNPLRWSETDKEAFHNLQEDLVAPLVLKMADFEQGFILQTDATSIGLGAVLAQRERQEACGR</sequence>
<dbReference type="InterPro" id="IPR043128">
    <property type="entry name" value="Rev_trsase/Diguanyl_cyclase"/>
</dbReference>
<dbReference type="InterPro" id="IPR043502">
    <property type="entry name" value="DNA/RNA_pol_sf"/>
</dbReference>
<evidence type="ECO:0000256" key="1">
    <source>
        <dbReference type="ARBA" id="ARBA00012493"/>
    </source>
</evidence>
<dbReference type="Pfam" id="PF00078">
    <property type="entry name" value="RVT_1"/>
    <property type="match status" value="1"/>
</dbReference>